<keyword evidence="4" id="KW-0807">Transducer</keyword>
<dbReference type="PRINTS" id="PR00260">
    <property type="entry name" value="CHEMTRNSDUCR"/>
</dbReference>
<evidence type="ECO:0000256" key="3">
    <source>
        <dbReference type="ARBA" id="ARBA00029447"/>
    </source>
</evidence>
<dbReference type="EMBL" id="WNLA01000013">
    <property type="protein sequence ID" value="MTW04159.1"/>
    <property type="molecule type" value="Genomic_DNA"/>
</dbReference>
<feature type="domain" description="Methyl-accepting transducer" evidence="6">
    <location>
        <begin position="271"/>
        <end position="486"/>
    </location>
</feature>
<dbReference type="GO" id="GO:0005886">
    <property type="term" value="C:plasma membrane"/>
    <property type="evidence" value="ECO:0007669"/>
    <property type="project" value="TreeGrafter"/>
</dbReference>
<dbReference type="Proteomes" id="UP000484015">
    <property type="component" value="Unassembled WGS sequence"/>
</dbReference>
<gene>
    <name evidence="7" type="ORF">GM668_18925</name>
</gene>
<dbReference type="SMART" id="SM00283">
    <property type="entry name" value="MA"/>
    <property type="match status" value="1"/>
</dbReference>
<keyword evidence="5" id="KW-1133">Transmembrane helix</keyword>
<dbReference type="GO" id="GO:0007165">
    <property type="term" value="P:signal transduction"/>
    <property type="evidence" value="ECO:0007669"/>
    <property type="project" value="UniProtKB-KW"/>
</dbReference>
<keyword evidence="8" id="KW-1185">Reference proteome</keyword>
<comment type="similarity">
    <text evidence="3">Belongs to the methyl-accepting chemotaxis (MCP) protein family.</text>
</comment>
<evidence type="ECO:0000256" key="1">
    <source>
        <dbReference type="ARBA" id="ARBA00004370"/>
    </source>
</evidence>
<evidence type="ECO:0000313" key="7">
    <source>
        <dbReference type="EMBL" id="MTW04159.1"/>
    </source>
</evidence>
<comment type="caution">
    <text evidence="7">The sequence shown here is derived from an EMBL/GenBank/DDBJ whole genome shotgun (WGS) entry which is preliminary data.</text>
</comment>
<dbReference type="PANTHER" id="PTHR43531">
    <property type="entry name" value="PROTEIN ICFG"/>
    <property type="match status" value="1"/>
</dbReference>
<dbReference type="InterPro" id="IPR051310">
    <property type="entry name" value="MCP_chemotaxis"/>
</dbReference>
<dbReference type="PANTHER" id="PTHR43531:SF11">
    <property type="entry name" value="METHYL-ACCEPTING CHEMOTAXIS PROTEIN 3"/>
    <property type="match status" value="1"/>
</dbReference>
<dbReference type="InterPro" id="IPR004089">
    <property type="entry name" value="MCPsignal_dom"/>
</dbReference>
<dbReference type="AlphaFoldDB" id="A0A6L6Q3X8"/>
<feature type="transmembrane region" description="Helical" evidence="5">
    <location>
        <begin position="192"/>
        <end position="210"/>
    </location>
</feature>
<dbReference type="InterPro" id="IPR004090">
    <property type="entry name" value="Chemotax_Me-accpt_rcpt"/>
</dbReference>
<dbReference type="InterPro" id="IPR024478">
    <property type="entry name" value="HlyB_4HB_MCP"/>
</dbReference>
<keyword evidence="5" id="KW-0812">Transmembrane</keyword>
<dbReference type="Pfam" id="PF00015">
    <property type="entry name" value="MCPsignal"/>
    <property type="match status" value="1"/>
</dbReference>
<keyword evidence="5" id="KW-0472">Membrane</keyword>
<evidence type="ECO:0000256" key="2">
    <source>
        <dbReference type="ARBA" id="ARBA00022500"/>
    </source>
</evidence>
<evidence type="ECO:0000256" key="5">
    <source>
        <dbReference type="SAM" id="Phobius"/>
    </source>
</evidence>
<evidence type="ECO:0000259" key="6">
    <source>
        <dbReference type="PROSITE" id="PS50111"/>
    </source>
</evidence>
<protein>
    <submittedName>
        <fullName evidence="7">Chemotaxis protein</fullName>
    </submittedName>
</protein>
<accession>A0A6L6Q3X8</accession>
<dbReference type="Pfam" id="PF12729">
    <property type="entry name" value="4HB_MCP_1"/>
    <property type="match status" value="1"/>
</dbReference>
<dbReference type="FunFam" id="1.10.287.950:FF:000001">
    <property type="entry name" value="Methyl-accepting chemotaxis sensory transducer"/>
    <property type="match status" value="1"/>
</dbReference>
<dbReference type="GO" id="GO:0004888">
    <property type="term" value="F:transmembrane signaling receptor activity"/>
    <property type="evidence" value="ECO:0007669"/>
    <property type="project" value="InterPro"/>
</dbReference>
<organism evidence="7 8">
    <name type="scientific">Pseudoduganella ginsengisoli</name>
    <dbReference type="NCBI Taxonomy" id="1462440"/>
    <lineage>
        <taxon>Bacteria</taxon>
        <taxon>Pseudomonadati</taxon>
        <taxon>Pseudomonadota</taxon>
        <taxon>Betaproteobacteria</taxon>
        <taxon>Burkholderiales</taxon>
        <taxon>Oxalobacteraceae</taxon>
        <taxon>Telluria group</taxon>
        <taxon>Pseudoduganella</taxon>
    </lineage>
</organism>
<evidence type="ECO:0000256" key="4">
    <source>
        <dbReference type="PROSITE-ProRule" id="PRU00284"/>
    </source>
</evidence>
<dbReference type="Gene3D" id="1.10.287.950">
    <property type="entry name" value="Methyl-accepting chemotaxis protein"/>
    <property type="match status" value="1"/>
</dbReference>
<dbReference type="GO" id="GO:0006935">
    <property type="term" value="P:chemotaxis"/>
    <property type="evidence" value="ECO:0007669"/>
    <property type="project" value="UniProtKB-KW"/>
</dbReference>
<comment type="subcellular location">
    <subcellularLocation>
        <location evidence="1">Membrane</location>
    </subcellularLocation>
</comment>
<evidence type="ECO:0000313" key="8">
    <source>
        <dbReference type="Proteomes" id="UP000484015"/>
    </source>
</evidence>
<dbReference type="SUPFAM" id="SSF58104">
    <property type="entry name" value="Methyl-accepting chemotaxis protein (MCP) signaling domain"/>
    <property type="match status" value="1"/>
</dbReference>
<sequence>MNWLSALTVRARLGALVALLCALMLGAGFAGLRGMHASNARLKTVYEDRTVALAQLAQAGEAILRHRTRTLQAALGAAEDVEKSLAVADTYYSTYQKEWSEYMATYLTPDEKKLTEEFLPAWNGYLEKRRPIVAQLRAGNMKQALENMKTLDSDFYAAMDAMGKLRALQETVAKEEYDAAVADYNATVRSNALLMAGGLAFGIVLSWLLIRSLVRQLGGEPAYAAQIVSQVAEGNLAVDIQLRAGDKHSLLYSMKAMVARLSAVVSEVSSSACVLASASEQVSATAQALSQSSSEQAAGVEQTSASVEQMTASIAQNTENARVTDAMASKSAVEAAEGGVAVRSTVEAMTQIAKKIGIIDDIAYQTNLLALNAAIEAARAGEHGKGFAVVAAEVRKLAERSQVAAQEIAEVASSSVGLAQQAGKLFDEMVPNIKRTSDLVQEITAASEEQSTGVAQINTAVSQLSIATQKNAAGSEELASTAEEMSSQAEELQAAIAFFRVAGGAVQAESKAAPPAARMVTMRKAAAASANKARIAAVPKTAPAQFADGEPDEALFTRF</sequence>
<dbReference type="OrthoDB" id="9806477at2"/>
<reference evidence="7 8" key="1">
    <citation type="submission" date="2019-11" db="EMBL/GenBank/DDBJ databases">
        <title>Type strains purchased from KCTC, JCM and DSMZ.</title>
        <authorList>
            <person name="Lu H."/>
        </authorList>
    </citation>
    <scope>NUCLEOTIDE SEQUENCE [LARGE SCALE GENOMIC DNA]</scope>
    <source>
        <strain evidence="7 8">KCTC 42409</strain>
    </source>
</reference>
<proteinExistence type="inferred from homology"/>
<dbReference type="PROSITE" id="PS50111">
    <property type="entry name" value="CHEMOTAXIS_TRANSDUC_2"/>
    <property type="match status" value="1"/>
</dbReference>
<name>A0A6L6Q3X8_9BURK</name>
<keyword evidence="2" id="KW-0145">Chemotaxis</keyword>